<organism evidence="2 3">
    <name type="scientific">Coemansia erecta</name>
    <dbReference type="NCBI Taxonomy" id="147472"/>
    <lineage>
        <taxon>Eukaryota</taxon>
        <taxon>Fungi</taxon>
        <taxon>Fungi incertae sedis</taxon>
        <taxon>Zoopagomycota</taxon>
        <taxon>Kickxellomycotina</taxon>
        <taxon>Kickxellomycetes</taxon>
        <taxon>Kickxellales</taxon>
        <taxon>Kickxellaceae</taxon>
        <taxon>Coemansia</taxon>
    </lineage>
</organism>
<proteinExistence type="predicted"/>
<comment type="caution">
    <text evidence="2">The sequence shown here is derived from an EMBL/GenBank/DDBJ whole genome shotgun (WGS) entry which is preliminary data.</text>
</comment>
<gene>
    <name evidence="2" type="ORF">LPJ53_001009</name>
</gene>
<dbReference type="Proteomes" id="UP001149813">
    <property type="component" value="Unassembled WGS sequence"/>
</dbReference>
<reference evidence="2" key="1">
    <citation type="submission" date="2022-07" db="EMBL/GenBank/DDBJ databases">
        <title>Phylogenomic reconstructions and comparative analyses of Kickxellomycotina fungi.</title>
        <authorList>
            <person name="Reynolds N.K."/>
            <person name="Stajich J.E."/>
            <person name="Barry K."/>
            <person name="Grigoriev I.V."/>
            <person name="Crous P."/>
            <person name="Smith M.E."/>
        </authorList>
    </citation>
    <scope>NUCLEOTIDE SEQUENCE</scope>
    <source>
        <strain evidence="2">NBRC 32514</strain>
    </source>
</reference>
<dbReference type="AlphaFoldDB" id="A0A9W7Y0T5"/>
<name>A0A9W7Y0T5_9FUNG</name>
<feature type="region of interest" description="Disordered" evidence="1">
    <location>
        <begin position="143"/>
        <end position="186"/>
    </location>
</feature>
<feature type="compositionally biased region" description="Acidic residues" evidence="1">
    <location>
        <begin position="144"/>
        <end position="153"/>
    </location>
</feature>
<evidence type="ECO:0000313" key="3">
    <source>
        <dbReference type="Proteomes" id="UP001149813"/>
    </source>
</evidence>
<protein>
    <submittedName>
        <fullName evidence="2">Uncharacterized protein</fullName>
    </submittedName>
</protein>
<feature type="compositionally biased region" description="Low complexity" evidence="1">
    <location>
        <begin position="154"/>
        <end position="184"/>
    </location>
</feature>
<evidence type="ECO:0000256" key="1">
    <source>
        <dbReference type="SAM" id="MobiDB-lite"/>
    </source>
</evidence>
<accession>A0A9W7Y0T5</accession>
<dbReference type="OrthoDB" id="5538843at2759"/>
<sequence length="201" mass="21664">MAHIDEAIEFPVDSHDNYYVLPAPHYEAPYPLILTESNCINTHTQVVFFCPMRPYWSQLETVAPSGACVVIDDASLQAFAKGCVDSAHGSFINPIDGSTTTPEVPGDFTGTAPPYSFVPPPTDISTTGDFWTESEYLATHTDEIAETSSDDSNESFSSAETDIETDIYTTDSADTSSADTVSSVPENPAEVSTVVVYRCPA</sequence>
<keyword evidence="3" id="KW-1185">Reference proteome</keyword>
<dbReference type="EMBL" id="JANBOJ010000022">
    <property type="protein sequence ID" value="KAJ1724726.1"/>
    <property type="molecule type" value="Genomic_DNA"/>
</dbReference>
<evidence type="ECO:0000313" key="2">
    <source>
        <dbReference type="EMBL" id="KAJ1724726.1"/>
    </source>
</evidence>